<evidence type="ECO:0000313" key="3">
    <source>
        <dbReference type="Proteomes" id="UP000256478"/>
    </source>
</evidence>
<protein>
    <submittedName>
        <fullName evidence="2">Uncharacterized protein</fullName>
    </submittedName>
</protein>
<feature type="transmembrane region" description="Helical" evidence="1">
    <location>
        <begin position="106"/>
        <end position="125"/>
    </location>
</feature>
<dbReference type="AlphaFoldDB" id="A0A3E0TQ64"/>
<evidence type="ECO:0000313" key="2">
    <source>
        <dbReference type="EMBL" id="REL26638.1"/>
    </source>
</evidence>
<name>A0A3E0TQ64_9GAMM</name>
<proteinExistence type="predicted"/>
<accession>A0A3E0TQ64</accession>
<evidence type="ECO:0000256" key="1">
    <source>
        <dbReference type="SAM" id="Phobius"/>
    </source>
</evidence>
<organism evidence="2 3">
    <name type="scientific">Thalassotalea euphylliae</name>
    <dbReference type="NCBI Taxonomy" id="1655234"/>
    <lineage>
        <taxon>Bacteria</taxon>
        <taxon>Pseudomonadati</taxon>
        <taxon>Pseudomonadota</taxon>
        <taxon>Gammaproteobacteria</taxon>
        <taxon>Alteromonadales</taxon>
        <taxon>Colwelliaceae</taxon>
        <taxon>Thalassotalea</taxon>
    </lineage>
</organism>
<feature type="transmembrane region" description="Helical" evidence="1">
    <location>
        <begin position="45"/>
        <end position="66"/>
    </location>
</feature>
<gene>
    <name evidence="2" type="ORF">DXX93_08640</name>
</gene>
<dbReference type="Proteomes" id="UP000256478">
    <property type="component" value="Unassembled WGS sequence"/>
</dbReference>
<comment type="caution">
    <text evidence="2">The sequence shown here is derived from an EMBL/GenBank/DDBJ whole genome shotgun (WGS) entry which is preliminary data.</text>
</comment>
<keyword evidence="1" id="KW-0472">Membrane</keyword>
<feature type="transmembrane region" description="Helical" evidence="1">
    <location>
        <begin position="75"/>
        <end position="94"/>
    </location>
</feature>
<reference evidence="2 3" key="1">
    <citation type="submission" date="2018-08" db="EMBL/GenBank/DDBJ databases">
        <title>Thalassotalea euphylliae genome.</title>
        <authorList>
            <person name="Summers S."/>
            <person name="Rice S.A."/>
            <person name="Freckelton M.L."/>
            <person name="Nedved B.T."/>
            <person name="Hadfield M.G."/>
        </authorList>
    </citation>
    <scope>NUCLEOTIDE SEQUENCE [LARGE SCALE GENOMIC DNA]</scope>
    <source>
        <strain evidence="2 3">H1</strain>
    </source>
</reference>
<keyword evidence="1" id="KW-0812">Transmembrane</keyword>
<feature type="transmembrane region" description="Helical" evidence="1">
    <location>
        <begin position="12"/>
        <end position="29"/>
    </location>
</feature>
<dbReference type="EMBL" id="QUOU01000001">
    <property type="protein sequence ID" value="REL26638.1"/>
    <property type="molecule type" value="Genomic_DNA"/>
</dbReference>
<keyword evidence="1" id="KW-1133">Transmembrane helix</keyword>
<sequence>MDSGTNMRDRAFWKVLFVIILLANALSIYESFTLPSSLKPVHPTWFSYVGLVVDIVNLYAAFAVAFRSQLIKHVWFWRIALIGIVSSNIAMFYWEFSSGGYSVTDMIAQGLIALPLLMLFIFPVLQCVADIRKSDPVSNIH</sequence>